<proteinExistence type="predicted"/>
<accession>A0ABP8U0P8</accession>
<gene>
    <name evidence="1" type="ORF">GCM10023196_001440</name>
</gene>
<name>A0ABP8U0P8_9ACTN</name>
<comment type="caution">
    <text evidence="1">The sequence shown here is derived from an EMBL/GenBank/DDBJ whole genome shotgun (WGS) entry which is preliminary data.</text>
</comment>
<evidence type="ECO:0000313" key="1">
    <source>
        <dbReference type="EMBL" id="GAA4619837.1"/>
    </source>
</evidence>
<dbReference type="Proteomes" id="UP001501442">
    <property type="component" value="Unassembled WGS sequence"/>
</dbReference>
<protein>
    <submittedName>
        <fullName evidence="1">Uncharacterized protein</fullName>
    </submittedName>
</protein>
<evidence type="ECO:0000313" key="2">
    <source>
        <dbReference type="Proteomes" id="UP001501442"/>
    </source>
</evidence>
<keyword evidence="2" id="KW-1185">Reference proteome</keyword>
<organism evidence="1 2">
    <name type="scientific">Actinoallomurus vinaceus</name>
    <dbReference type="NCBI Taxonomy" id="1080074"/>
    <lineage>
        <taxon>Bacteria</taxon>
        <taxon>Bacillati</taxon>
        <taxon>Actinomycetota</taxon>
        <taxon>Actinomycetes</taxon>
        <taxon>Streptosporangiales</taxon>
        <taxon>Thermomonosporaceae</taxon>
        <taxon>Actinoallomurus</taxon>
    </lineage>
</organism>
<reference evidence="2" key="1">
    <citation type="journal article" date="2019" name="Int. J. Syst. Evol. Microbiol.">
        <title>The Global Catalogue of Microorganisms (GCM) 10K type strain sequencing project: providing services to taxonomists for standard genome sequencing and annotation.</title>
        <authorList>
            <consortium name="The Broad Institute Genomics Platform"/>
            <consortium name="The Broad Institute Genome Sequencing Center for Infectious Disease"/>
            <person name="Wu L."/>
            <person name="Ma J."/>
        </authorList>
    </citation>
    <scope>NUCLEOTIDE SEQUENCE [LARGE SCALE GENOMIC DNA]</scope>
    <source>
        <strain evidence="2">JCM 17939</strain>
    </source>
</reference>
<dbReference type="RefSeq" id="WP_345428230.1">
    <property type="nucleotide sequence ID" value="NZ_BAABHK010000001.1"/>
</dbReference>
<sequence>MNALTEPENHLPSADHFERLAAVLRAGGFTVTVTPPALTVRNPDADAARTTASSGLAQKVLLREDAGRLVWCWVWPGLRPARRGDPIPPPEIELIGPAEEIAETARLIAKVIRIDESTGTPR</sequence>
<dbReference type="EMBL" id="BAABHK010000001">
    <property type="protein sequence ID" value="GAA4619837.1"/>
    <property type="molecule type" value="Genomic_DNA"/>
</dbReference>